<dbReference type="InterPro" id="IPR029000">
    <property type="entry name" value="Cyclophilin-like_dom_sf"/>
</dbReference>
<dbReference type="Proteomes" id="UP000050741">
    <property type="component" value="Unassembled WGS sequence"/>
</dbReference>
<proteinExistence type="predicted"/>
<name>A0A183C6I7_GLOPA</name>
<keyword evidence="1" id="KW-1185">Reference proteome</keyword>
<dbReference type="SUPFAM" id="SSF50891">
    <property type="entry name" value="Cyclophilin-like"/>
    <property type="match status" value="1"/>
</dbReference>
<dbReference type="Gene3D" id="2.40.100.10">
    <property type="entry name" value="Cyclophilin-like"/>
    <property type="match status" value="1"/>
</dbReference>
<evidence type="ECO:0000313" key="2">
    <source>
        <dbReference type="WBParaSite" id="GPLIN_000848300"/>
    </source>
</evidence>
<dbReference type="WBParaSite" id="GPLIN_000848300">
    <property type="protein sequence ID" value="GPLIN_000848300"/>
    <property type="gene ID" value="GPLIN_000848300"/>
</dbReference>
<sequence length="78" mass="8704">MSEWERLSEKLRHPENPIVFFELDIAHIEVKHSEPGILSMANAGPDTNGIGLCAHTSVVNGPANPWTRTDQQRIGRTE</sequence>
<dbReference type="AlphaFoldDB" id="A0A183C6I7"/>
<protein>
    <submittedName>
        <fullName evidence="2">Transposase</fullName>
    </submittedName>
</protein>
<accession>A0A183C6I7</accession>
<evidence type="ECO:0000313" key="1">
    <source>
        <dbReference type="Proteomes" id="UP000050741"/>
    </source>
</evidence>
<reference evidence="1" key="1">
    <citation type="submission" date="2014-05" db="EMBL/GenBank/DDBJ databases">
        <title>The genome and life-stage specific transcriptomes of Globodera pallida elucidate key aspects of plant parasitism by a cyst nematode.</title>
        <authorList>
            <person name="Cotton J.A."/>
            <person name="Lilley C.J."/>
            <person name="Jones L.M."/>
            <person name="Kikuchi T."/>
            <person name="Reid A.J."/>
            <person name="Thorpe P."/>
            <person name="Tsai I.J."/>
            <person name="Beasley H."/>
            <person name="Blok V."/>
            <person name="Cock P.J.A."/>
            <person name="Van den Akker S.E."/>
            <person name="Holroyd N."/>
            <person name="Hunt M."/>
            <person name="Mantelin S."/>
            <person name="Naghra H."/>
            <person name="Pain A."/>
            <person name="Palomares-Rius J.E."/>
            <person name="Zarowiecki M."/>
            <person name="Berriman M."/>
            <person name="Jones J.T."/>
            <person name="Urwin P.E."/>
        </authorList>
    </citation>
    <scope>NUCLEOTIDE SEQUENCE [LARGE SCALE GENOMIC DNA]</scope>
    <source>
        <strain evidence="1">Lindley</strain>
    </source>
</reference>
<reference evidence="2" key="2">
    <citation type="submission" date="2016-06" db="UniProtKB">
        <authorList>
            <consortium name="WormBaseParasite"/>
        </authorList>
    </citation>
    <scope>IDENTIFICATION</scope>
</reference>
<organism evidence="1 2">
    <name type="scientific">Globodera pallida</name>
    <name type="common">Potato cyst nematode worm</name>
    <name type="synonym">Heterodera pallida</name>
    <dbReference type="NCBI Taxonomy" id="36090"/>
    <lineage>
        <taxon>Eukaryota</taxon>
        <taxon>Metazoa</taxon>
        <taxon>Ecdysozoa</taxon>
        <taxon>Nematoda</taxon>
        <taxon>Chromadorea</taxon>
        <taxon>Rhabditida</taxon>
        <taxon>Tylenchina</taxon>
        <taxon>Tylenchomorpha</taxon>
        <taxon>Tylenchoidea</taxon>
        <taxon>Heteroderidae</taxon>
        <taxon>Heteroderinae</taxon>
        <taxon>Globodera</taxon>
    </lineage>
</organism>